<proteinExistence type="predicted"/>
<dbReference type="AlphaFoldDB" id="A0A080Z6F1"/>
<organism evidence="2 3">
    <name type="scientific">Phytophthora nicotianae P1976</name>
    <dbReference type="NCBI Taxonomy" id="1317066"/>
    <lineage>
        <taxon>Eukaryota</taxon>
        <taxon>Sar</taxon>
        <taxon>Stramenopiles</taxon>
        <taxon>Oomycota</taxon>
        <taxon>Peronosporomycetes</taxon>
        <taxon>Peronosporales</taxon>
        <taxon>Peronosporaceae</taxon>
        <taxon>Phytophthora</taxon>
    </lineage>
</organism>
<accession>A0A080Z6F1</accession>
<dbReference type="InterPro" id="IPR027267">
    <property type="entry name" value="AH/BAR_dom_sf"/>
</dbReference>
<evidence type="ECO:0000313" key="3">
    <source>
        <dbReference type="Proteomes" id="UP000028582"/>
    </source>
</evidence>
<feature type="compositionally biased region" description="Basic and acidic residues" evidence="1">
    <location>
        <begin position="505"/>
        <end position="527"/>
    </location>
</feature>
<protein>
    <submittedName>
        <fullName evidence="2">Uncharacterized protein</fullName>
    </submittedName>
</protein>
<name>A0A080Z6F1_PHYNI</name>
<dbReference type="OrthoDB" id="109414at2759"/>
<sequence length="627" mass="70525">MVSDELAPLQTHVEAQIKHLAAVAGVVRELQSAEEQYGRTYVGLPFEVLKSTIQQIPQLQGVSQGFGNFVQKCSEIKTNVAQDLMNQVIAPLEAFTADHVEKAQHLLSELYELLQKEKAFDLAYQNLREGCKDGETSQETSDESELQLHRMHRDQLLHKRDTERLAIQQWITALHFSGQRYEAHVRDVLHQTRAVYERMISSLTALISQLQEQLNQDAGTARTINTGDKSSAVSDESWETFLEEYDCHVAITGWMSELFRQLIPLEQTAAKALHKAVKLDRASSKTFGGMGLNCQLSGLIEFHGLLTVNIANPILRTLKFTKERQERMRNELSKSLEETRILVVAARAQLDARVLKDDAEEKDPVRCDSLTSSETSDCSLEESNEENENSGNSAPNEEENTPEQMQVEKLRRKLALQKLEMTRVLEQTSFLAVKTMELMVQDYVKHVSKALAALSEAIRVEHPETQRSSRVSSSPRPWEDITERLSIAVSDKPGVPVAEMSDNQQKPKDDTANRRVRRTDCKNARSNREPSGVQVLLSFVQSVVGAAWWAASLCFRIAKAPMPHSFGERAVLVIITVAILTLTGICVKSHQLQYSWSNLTDTQHSNSQDLVQIVKLATEVCTQQLTQ</sequence>
<dbReference type="Gene3D" id="1.20.1270.60">
    <property type="entry name" value="Arfaptin homology (AH) domain/BAR domain"/>
    <property type="match status" value="1"/>
</dbReference>
<dbReference type="Proteomes" id="UP000028582">
    <property type="component" value="Unassembled WGS sequence"/>
</dbReference>
<feature type="compositionally biased region" description="Acidic residues" evidence="1">
    <location>
        <begin position="379"/>
        <end position="388"/>
    </location>
</feature>
<gene>
    <name evidence="2" type="ORF">F444_19854</name>
</gene>
<evidence type="ECO:0000313" key="2">
    <source>
        <dbReference type="EMBL" id="ETO62212.1"/>
    </source>
</evidence>
<dbReference type="EMBL" id="ANJA01003634">
    <property type="protein sequence ID" value="ETO62212.1"/>
    <property type="molecule type" value="Genomic_DNA"/>
</dbReference>
<feature type="compositionally biased region" description="Polar residues" evidence="1">
    <location>
        <begin position="369"/>
        <end position="378"/>
    </location>
</feature>
<reference evidence="2 3" key="1">
    <citation type="submission" date="2013-11" db="EMBL/GenBank/DDBJ databases">
        <title>The Genome Sequence of Phytophthora parasitica P1976.</title>
        <authorList>
            <consortium name="The Broad Institute Genomics Platform"/>
            <person name="Russ C."/>
            <person name="Tyler B."/>
            <person name="Panabieres F."/>
            <person name="Shan W."/>
            <person name="Tripathy S."/>
            <person name="Grunwald N."/>
            <person name="Machado M."/>
            <person name="Johnson C.S."/>
            <person name="Walker B."/>
            <person name="Young S."/>
            <person name="Zeng Q."/>
            <person name="Gargeya S."/>
            <person name="Fitzgerald M."/>
            <person name="Haas B."/>
            <person name="Abouelleil A."/>
            <person name="Allen A.W."/>
            <person name="Alvarado L."/>
            <person name="Arachchi H.M."/>
            <person name="Berlin A.M."/>
            <person name="Chapman S.B."/>
            <person name="Gainer-Dewar J."/>
            <person name="Goldberg J."/>
            <person name="Griggs A."/>
            <person name="Gujja S."/>
            <person name="Hansen M."/>
            <person name="Howarth C."/>
            <person name="Imamovic A."/>
            <person name="Ireland A."/>
            <person name="Larimer J."/>
            <person name="McCowan C."/>
            <person name="Murphy C."/>
            <person name="Pearson M."/>
            <person name="Poon T.W."/>
            <person name="Priest M."/>
            <person name="Roberts A."/>
            <person name="Saif S."/>
            <person name="Shea T."/>
            <person name="Sisk P."/>
            <person name="Sykes S."/>
            <person name="Wortman J."/>
            <person name="Nusbaum C."/>
            <person name="Birren B."/>
        </authorList>
    </citation>
    <scope>NUCLEOTIDE SEQUENCE [LARGE SCALE GENOMIC DNA]</scope>
    <source>
        <strain evidence="2 3">P1976</strain>
    </source>
</reference>
<feature type="region of interest" description="Disordered" evidence="1">
    <location>
        <begin position="361"/>
        <end position="407"/>
    </location>
</feature>
<comment type="caution">
    <text evidence="2">The sequence shown here is derived from an EMBL/GenBank/DDBJ whole genome shotgun (WGS) entry which is preliminary data.</text>
</comment>
<dbReference type="SUPFAM" id="SSF103657">
    <property type="entry name" value="BAR/IMD domain-like"/>
    <property type="match status" value="1"/>
</dbReference>
<evidence type="ECO:0000256" key="1">
    <source>
        <dbReference type="SAM" id="MobiDB-lite"/>
    </source>
</evidence>
<feature type="region of interest" description="Disordered" evidence="1">
    <location>
        <begin position="492"/>
        <end position="527"/>
    </location>
</feature>